<dbReference type="InterPro" id="IPR008927">
    <property type="entry name" value="6-PGluconate_DH-like_C_sf"/>
</dbReference>
<dbReference type="EMBL" id="VLKR01000010">
    <property type="protein sequence ID" value="TWI20327.1"/>
    <property type="molecule type" value="Genomic_DNA"/>
</dbReference>
<dbReference type="Proteomes" id="UP000315908">
    <property type="component" value="Unassembled WGS sequence"/>
</dbReference>
<dbReference type="PANTHER" id="PTHR48075">
    <property type="entry name" value="3-HYDROXYACYL-COA DEHYDROGENASE FAMILY PROTEIN"/>
    <property type="match status" value="1"/>
</dbReference>
<dbReference type="InterPro" id="IPR013328">
    <property type="entry name" value="6PGD_dom2"/>
</dbReference>
<feature type="transmembrane region" description="Helical" evidence="3">
    <location>
        <begin position="7"/>
        <end position="25"/>
    </location>
</feature>
<evidence type="ECO:0000256" key="2">
    <source>
        <dbReference type="PIRSR" id="PIRSR000105-1"/>
    </source>
</evidence>
<dbReference type="Pfam" id="PF02737">
    <property type="entry name" value="3HCDH_N"/>
    <property type="match status" value="1"/>
</dbReference>
<dbReference type="PANTHER" id="PTHR48075:SF5">
    <property type="entry name" value="3-HYDROXYBUTYRYL-COA DEHYDROGENASE"/>
    <property type="match status" value="1"/>
</dbReference>
<keyword evidence="3" id="KW-0812">Transmembrane</keyword>
<dbReference type="InterPro" id="IPR006108">
    <property type="entry name" value="3HC_DH_C"/>
</dbReference>
<dbReference type="GO" id="GO:0016616">
    <property type="term" value="F:oxidoreductase activity, acting on the CH-OH group of donors, NAD or NADP as acceptor"/>
    <property type="evidence" value="ECO:0007669"/>
    <property type="project" value="InterPro"/>
</dbReference>
<reference evidence="6 7" key="1">
    <citation type="journal article" date="2015" name="Stand. Genomic Sci.">
        <title>Genomic Encyclopedia of Bacterial and Archaeal Type Strains, Phase III: the genomes of soil and plant-associated and newly described type strains.</title>
        <authorList>
            <person name="Whitman W.B."/>
            <person name="Woyke T."/>
            <person name="Klenk H.P."/>
            <person name="Zhou Y."/>
            <person name="Lilburn T.G."/>
            <person name="Beck B.J."/>
            <person name="De Vos P."/>
            <person name="Vandamme P."/>
            <person name="Eisen J.A."/>
            <person name="Garrity G."/>
            <person name="Hugenholtz P."/>
            <person name="Kyrpides N.C."/>
        </authorList>
    </citation>
    <scope>NUCLEOTIDE SEQUENCE [LARGE SCALE GENOMIC DNA]</scope>
    <source>
        <strain evidence="6 7">CGMCC 1.6855</strain>
    </source>
</reference>
<dbReference type="SUPFAM" id="SSF51735">
    <property type="entry name" value="NAD(P)-binding Rossmann-fold domains"/>
    <property type="match status" value="1"/>
</dbReference>
<dbReference type="InterPro" id="IPR022694">
    <property type="entry name" value="3-OHacyl-CoA_DH"/>
</dbReference>
<evidence type="ECO:0000256" key="1">
    <source>
        <dbReference type="ARBA" id="ARBA00023002"/>
    </source>
</evidence>
<dbReference type="PIRSF" id="PIRSF000105">
    <property type="entry name" value="HCDH"/>
    <property type="match status" value="1"/>
</dbReference>
<feature type="site" description="Important for catalytic activity" evidence="2">
    <location>
        <position position="130"/>
    </location>
</feature>
<feature type="domain" description="3-hydroxyacyl-CoA dehydrogenase C-terminal" evidence="4">
    <location>
        <begin position="177"/>
        <end position="246"/>
    </location>
</feature>
<evidence type="ECO:0000259" key="4">
    <source>
        <dbReference type="Pfam" id="PF00725"/>
    </source>
</evidence>
<name>A0A562MK65_9SPHI</name>
<keyword evidence="3" id="KW-1133">Transmembrane helix</keyword>
<dbReference type="Pfam" id="PF00725">
    <property type="entry name" value="3HCDH"/>
    <property type="match status" value="1"/>
</dbReference>
<keyword evidence="3" id="KW-0472">Membrane</keyword>
<dbReference type="InterPro" id="IPR036291">
    <property type="entry name" value="NAD(P)-bd_dom_sf"/>
</dbReference>
<dbReference type="GO" id="GO:0006631">
    <property type="term" value="P:fatty acid metabolic process"/>
    <property type="evidence" value="ECO:0007669"/>
    <property type="project" value="InterPro"/>
</dbReference>
<dbReference type="AlphaFoldDB" id="A0A562MK65"/>
<organism evidence="6 7">
    <name type="scientific">Sphingobacterium siyangense</name>
    <dbReference type="NCBI Taxonomy" id="459529"/>
    <lineage>
        <taxon>Bacteria</taxon>
        <taxon>Pseudomonadati</taxon>
        <taxon>Bacteroidota</taxon>
        <taxon>Sphingobacteriia</taxon>
        <taxon>Sphingobacteriales</taxon>
        <taxon>Sphingobacteriaceae</taxon>
        <taxon>Sphingobacterium</taxon>
    </lineage>
</organism>
<protein>
    <submittedName>
        <fullName evidence="6">3-hydroxyacyl-CoA dehydrogenase</fullName>
    </submittedName>
</protein>
<sequence length="304" mass="33378">MSNKIKHVAVIGTGVIGISWVTYFLSKGLEVTASDPAPDAEERLRKGITLNNPDISLELLHFEVDPVKAVKGVQFVQENGPERLEIKQELFAKLDAATDPSVLIVSSSSGIQASEFQMSAKHPERILLGHPFNPPHLIPLVEVCGGKATSEEAVLQTIEFYKSIGKKPIRLLKEKKGHVANRLQAALWQEAFYLVKEGVASIEDIDLAISQGPGLRWALLGPFLNLHLSGGNGGIKHVLEHLGPPMESWMKDLGTIEIDQNLIELISTELSNVLKGKDLQKIIDDRNKVLLDLMDMKSKAVELP</sequence>
<keyword evidence="1" id="KW-0560">Oxidoreductase</keyword>
<evidence type="ECO:0000259" key="5">
    <source>
        <dbReference type="Pfam" id="PF02737"/>
    </source>
</evidence>
<dbReference type="RefSeq" id="WP_145327996.1">
    <property type="nucleotide sequence ID" value="NZ_VLKR01000010.1"/>
</dbReference>
<evidence type="ECO:0000313" key="7">
    <source>
        <dbReference type="Proteomes" id="UP000315908"/>
    </source>
</evidence>
<evidence type="ECO:0000256" key="3">
    <source>
        <dbReference type="SAM" id="Phobius"/>
    </source>
</evidence>
<proteinExistence type="predicted"/>
<comment type="caution">
    <text evidence="6">The sequence shown here is derived from an EMBL/GenBank/DDBJ whole genome shotgun (WGS) entry which is preliminary data.</text>
</comment>
<accession>A0A562MK65</accession>
<gene>
    <name evidence="6" type="ORF">IQ31_02282</name>
</gene>
<dbReference type="InterPro" id="IPR006176">
    <property type="entry name" value="3-OHacyl-CoA_DH_NAD-bd"/>
</dbReference>
<dbReference type="GO" id="GO:0070403">
    <property type="term" value="F:NAD+ binding"/>
    <property type="evidence" value="ECO:0007669"/>
    <property type="project" value="InterPro"/>
</dbReference>
<evidence type="ECO:0000313" key="6">
    <source>
        <dbReference type="EMBL" id="TWI20327.1"/>
    </source>
</evidence>
<dbReference type="Gene3D" id="1.10.1040.10">
    <property type="entry name" value="N-(1-d-carboxylethyl)-l-norvaline Dehydrogenase, domain 2"/>
    <property type="match status" value="1"/>
</dbReference>
<dbReference type="Gene3D" id="3.40.50.720">
    <property type="entry name" value="NAD(P)-binding Rossmann-like Domain"/>
    <property type="match status" value="1"/>
</dbReference>
<feature type="domain" description="3-hydroxyacyl-CoA dehydrogenase NAD binding" evidence="5">
    <location>
        <begin position="7"/>
        <end position="173"/>
    </location>
</feature>
<dbReference type="SUPFAM" id="SSF48179">
    <property type="entry name" value="6-phosphogluconate dehydrogenase C-terminal domain-like"/>
    <property type="match status" value="1"/>
</dbReference>
<dbReference type="OrthoDB" id="9771883at2"/>